<feature type="domain" description="Penicillin-binding protein transpeptidase" evidence="5">
    <location>
        <begin position="283"/>
        <end position="600"/>
    </location>
</feature>
<dbReference type="SUPFAM" id="SSF56519">
    <property type="entry name" value="Penicillin binding protein dimerisation domain"/>
    <property type="match status" value="1"/>
</dbReference>
<dbReference type="InterPro" id="IPR001460">
    <property type="entry name" value="PCN-bd_Tpept"/>
</dbReference>
<dbReference type="PANTHER" id="PTHR30627:SF24">
    <property type="entry name" value="PENICILLIN-BINDING PROTEIN 4B"/>
    <property type="match status" value="1"/>
</dbReference>
<keyword evidence="8" id="KW-1185">Reference proteome</keyword>
<dbReference type="Pfam" id="PF00905">
    <property type="entry name" value="Transpeptidase"/>
    <property type="match status" value="1"/>
</dbReference>
<dbReference type="GO" id="GO:0071972">
    <property type="term" value="F:peptidoglycan L,D-transpeptidase activity"/>
    <property type="evidence" value="ECO:0007669"/>
    <property type="project" value="TreeGrafter"/>
</dbReference>
<accession>A0A917DVX4</accession>
<gene>
    <name evidence="7" type="primary">pbpI</name>
    <name evidence="7" type="ORF">GCM10010911_34500</name>
</gene>
<dbReference type="InterPro" id="IPR050515">
    <property type="entry name" value="Beta-lactam/transpept"/>
</dbReference>
<comment type="similarity">
    <text evidence="2">Belongs to the transpeptidase family.</text>
</comment>
<dbReference type="GO" id="GO:0008658">
    <property type="term" value="F:penicillin binding"/>
    <property type="evidence" value="ECO:0007669"/>
    <property type="project" value="InterPro"/>
</dbReference>
<comment type="caution">
    <text evidence="7">The sequence shown here is derived from an EMBL/GenBank/DDBJ whole genome shotgun (WGS) entry which is preliminary data.</text>
</comment>
<dbReference type="EMBL" id="BMHP01000002">
    <property type="protein sequence ID" value="GGD73742.1"/>
    <property type="molecule type" value="Genomic_DNA"/>
</dbReference>
<evidence type="ECO:0000313" key="7">
    <source>
        <dbReference type="EMBL" id="GGD73742.1"/>
    </source>
</evidence>
<dbReference type="SUPFAM" id="SSF56601">
    <property type="entry name" value="beta-lactamase/transpeptidase-like"/>
    <property type="match status" value="1"/>
</dbReference>
<feature type="domain" description="Penicillin-binding protein dimerisation" evidence="6">
    <location>
        <begin position="66"/>
        <end position="225"/>
    </location>
</feature>
<reference evidence="7" key="1">
    <citation type="journal article" date="2014" name="Int. J. Syst. Evol. Microbiol.">
        <title>Complete genome sequence of Corynebacterium casei LMG S-19264T (=DSM 44701T), isolated from a smear-ripened cheese.</title>
        <authorList>
            <consortium name="US DOE Joint Genome Institute (JGI-PGF)"/>
            <person name="Walter F."/>
            <person name="Albersmeier A."/>
            <person name="Kalinowski J."/>
            <person name="Ruckert C."/>
        </authorList>
    </citation>
    <scope>NUCLEOTIDE SEQUENCE</scope>
    <source>
        <strain evidence="7">CGMCC 1.15178</strain>
    </source>
</reference>
<dbReference type="Proteomes" id="UP000612456">
    <property type="component" value="Unassembled WGS sequence"/>
</dbReference>
<reference evidence="7" key="2">
    <citation type="submission" date="2020-09" db="EMBL/GenBank/DDBJ databases">
        <authorList>
            <person name="Sun Q."/>
            <person name="Zhou Y."/>
        </authorList>
    </citation>
    <scope>NUCLEOTIDE SEQUENCE</scope>
    <source>
        <strain evidence="7">CGMCC 1.15178</strain>
    </source>
</reference>
<dbReference type="Pfam" id="PF03717">
    <property type="entry name" value="PBP_dimer"/>
    <property type="match status" value="1"/>
</dbReference>
<evidence type="ECO:0000256" key="2">
    <source>
        <dbReference type="ARBA" id="ARBA00007171"/>
    </source>
</evidence>
<keyword evidence="4" id="KW-1133">Transmembrane helix</keyword>
<dbReference type="InterPro" id="IPR036138">
    <property type="entry name" value="PBP_dimer_sf"/>
</dbReference>
<proteinExistence type="inferred from homology"/>
<dbReference type="PANTHER" id="PTHR30627">
    <property type="entry name" value="PEPTIDOGLYCAN D,D-TRANSPEPTIDASE"/>
    <property type="match status" value="1"/>
</dbReference>
<evidence type="ECO:0000256" key="4">
    <source>
        <dbReference type="SAM" id="Phobius"/>
    </source>
</evidence>
<dbReference type="AlphaFoldDB" id="A0A917DVX4"/>
<evidence type="ECO:0000256" key="1">
    <source>
        <dbReference type="ARBA" id="ARBA00004370"/>
    </source>
</evidence>
<dbReference type="RefSeq" id="WP_188993138.1">
    <property type="nucleotide sequence ID" value="NZ_BMHP01000002.1"/>
</dbReference>
<comment type="subcellular location">
    <subcellularLocation>
        <location evidence="1">Membrane</location>
    </subcellularLocation>
</comment>
<dbReference type="GO" id="GO:0005886">
    <property type="term" value="C:plasma membrane"/>
    <property type="evidence" value="ECO:0007669"/>
    <property type="project" value="TreeGrafter"/>
</dbReference>
<sequence length="616" mass="67299">MHERERRRNRNRRVFIVLLGMSAVLAVYILRLAWLQLTPGAPALSRSINWKREAVAQRERGLMLDSGRGDFVDRSGIAVTGESYQGLAVFPLQAGARNQGQQGYDFAKLASALGIEARELQQWMEKLKAPAFWQAQGETAPHKLSKRQQEAIAQLRLDGVRVLPYRNRYPSYFHAKHVIGYISQHPELLQTRYERELSERKMKLTDRVGGAGLEKSLDGLLRGAGATSVSYFTDGSDKPLKGLDIRLTGPDNPYYPLKIVTTLDLPLQNKIEAYMDAQGLVEGAVVVLDAGTGDIVAMASRPKLAPASLKAAGSDMANHAVRAATPGSIFKLVTAAAALEAGLTREREQFECDGDYGRYGLHCWKEGGHGRITLHEALAQSCNIVFATIAERLTPAQLAVTADKLGIGRKIGWYYPQPFSPLGKPLRLLPEEEAGTIFNPFPTRKDGGQLAQSGIGQRDVTLSPLQAANLIVTLLHGGRVAEPRLVSEIRYANGQVMAALPRRYAPSRYGGISRRTANALLSGMEAVVTVGTGHSIQKGVWQVAGKSGTAETLRTGVKRNNQWFTGYGPLQSPRYTVAVLAENRSPESPNQATVLFRGIMDILAEETTLQQDTGKG</sequence>
<dbReference type="InterPro" id="IPR012338">
    <property type="entry name" value="Beta-lactam/transpept-like"/>
</dbReference>
<organism evidence="7 8">
    <name type="scientific">Paenibacillus nasutitermitis</name>
    <dbReference type="NCBI Taxonomy" id="1652958"/>
    <lineage>
        <taxon>Bacteria</taxon>
        <taxon>Bacillati</taxon>
        <taxon>Bacillota</taxon>
        <taxon>Bacilli</taxon>
        <taxon>Bacillales</taxon>
        <taxon>Paenibacillaceae</taxon>
        <taxon>Paenibacillus</taxon>
    </lineage>
</organism>
<evidence type="ECO:0000259" key="5">
    <source>
        <dbReference type="Pfam" id="PF00905"/>
    </source>
</evidence>
<evidence type="ECO:0000256" key="3">
    <source>
        <dbReference type="ARBA" id="ARBA00023136"/>
    </source>
</evidence>
<dbReference type="Gene3D" id="3.40.710.10">
    <property type="entry name" value="DD-peptidase/beta-lactamase superfamily"/>
    <property type="match status" value="1"/>
</dbReference>
<dbReference type="InterPro" id="IPR005311">
    <property type="entry name" value="PBP_dimer"/>
</dbReference>
<feature type="transmembrane region" description="Helical" evidence="4">
    <location>
        <begin position="14"/>
        <end position="34"/>
    </location>
</feature>
<evidence type="ECO:0000259" key="6">
    <source>
        <dbReference type="Pfam" id="PF03717"/>
    </source>
</evidence>
<name>A0A917DVX4_9BACL</name>
<protein>
    <submittedName>
        <fullName evidence="7">Penicillin-binding protein 4B</fullName>
    </submittedName>
</protein>
<keyword evidence="3 4" id="KW-0472">Membrane</keyword>
<dbReference type="GO" id="GO:0071555">
    <property type="term" value="P:cell wall organization"/>
    <property type="evidence" value="ECO:0007669"/>
    <property type="project" value="TreeGrafter"/>
</dbReference>
<keyword evidence="4" id="KW-0812">Transmembrane</keyword>
<evidence type="ECO:0000313" key="8">
    <source>
        <dbReference type="Proteomes" id="UP000612456"/>
    </source>
</evidence>
<dbReference type="Gene3D" id="3.90.1310.10">
    <property type="entry name" value="Penicillin-binding protein 2a (Domain 2)"/>
    <property type="match status" value="1"/>
</dbReference>